<evidence type="ECO:0000256" key="6">
    <source>
        <dbReference type="SAM" id="MobiDB-lite"/>
    </source>
</evidence>
<dbReference type="GO" id="GO:0003677">
    <property type="term" value="F:DNA binding"/>
    <property type="evidence" value="ECO:0007669"/>
    <property type="project" value="UniProtKB-KW"/>
</dbReference>
<gene>
    <name evidence="8" type="primary">NAC68_7</name>
    <name evidence="8" type="ORF">g.81604</name>
</gene>
<dbReference type="GO" id="GO:0006355">
    <property type="term" value="P:regulation of DNA-templated transcription"/>
    <property type="evidence" value="ECO:0007669"/>
    <property type="project" value="InterPro"/>
</dbReference>
<keyword evidence="2" id="KW-0805">Transcription regulation</keyword>
<evidence type="ECO:0000259" key="7">
    <source>
        <dbReference type="PROSITE" id="PS51005"/>
    </source>
</evidence>
<evidence type="ECO:0000313" key="8">
    <source>
        <dbReference type="EMBL" id="JAT43322.1"/>
    </source>
</evidence>
<dbReference type="InterPro" id="IPR003441">
    <property type="entry name" value="NAC-dom"/>
</dbReference>
<comment type="subcellular location">
    <subcellularLocation>
        <location evidence="1">Nucleus</location>
    </subcellularLocation>
</comment>
<accession>A0A1D1XLS0</accession>
<protein>
    <submittedName>
        <fullName evidence="8">NAC domain-containing protein 68</fullName>
    </submittedName>
</protein>
<dbReference type="PANTHER" id="PTHR31744:SF233">
    <property type="entry name" value="NAC DOMAIN-CONTAINING PROTEIN 72-LIKE"/>
    <property type="match status" value="1"/>
</dbReference>
<evidence type="ECO:0000256" key="2">
    <source>
        <dbReference type="ARBA" id="ARBA00023015"/>
    </source>
</evidence>
<dbReference type="PROSITE" id="PS51005">
    <property type="entry name" value="NAC"/>
    <property type="match status" value="1"/>
</dbReference>
<evidence type="ECO:0000256" key="1">
    <source>
        <dbReference type="ARBA" id="ARBA00004123"/>
    </source>
</evidence>
<name>A0A1D1XLS0_9ARAE</name>
<feature type="region of interest" description="Disordered" evidence="6">
    <location>
        <begin position="97"/>
        <end position="140"/>
    </location>
</feature>
<evidence type="ECO:0000256" key="4">
    <source>
        <dbReference type="ARBA" id="ARBA00023163"/>
    </source>
</evidence>
<keyword evidence="5" id="KW-0539">Nucleus</keyword>
<proteinExistence type="predicted"/>
<feature type="domain" description="NAC" evidence="7">
    <location>
        <begin position="1"/>
        <end position="91"/>
    </location>
</feature>
<feature type="region of interest" description="Disordered" evidence="6">
    <location>
        <begin position="1"/>
        <end position="31"/>
    </location>
</feature>
<feature type="non-terminal residue" evidence="8">
    <location>
        <position position="1"/>
    </location>
</feature>
<evidence type="ECO:0000256" key="5">
    <source>
        <dbReference type="ARBA" id="ARBA00023242"/>
    </source>
</evidence>
<dbReference type="PANTHER" id="PTHR31744">
    <property type="entry name" value="PROTEIN CUP-SHAPED COTYLEDON 2-RELATED"/>
    <property type="match status" value="1"/>
</dbReference>
<evidence type="ECO:0000256" key="3">
    <source>
        <dbReference type="ARBA" id="ARBA00023125"/>
    </source>
</evidence>
<dbReference type="Pfam" id="PF02365">
    <property type="entry name" value="NAM"/>
    <property type="match status" value="1"/>
</dbReference>
<sequence>KYPNGSRPNRAAGSGYWKATGADKPVSPAGSARPVGIKKALVFYTGKAPKGVKTNWIMHEYRLADTNRAAGRKGASSLRLDDWVLCRLYNKKNDWERTRPATEESSLGETMDSFEVTEDTGSDSFRTPESDVENDAATEQDGPAVPLAWTAAPQAAGGIQAAERIKEDHDWFTDLNLDDLQNSFMAIGGMAAPPPPDLSFQDYFFSGLTSPQLRHSHGGGLPPF</sequence>
<dbReference type="EMBL" id="GDJX01024614">
    <property type="protein sequence ID" value="JAT43322.1"/>
    <property type="molecule type" value="Transcribed_RNA"/>
</dbReference>
<dbReference type="InterPro" id="IPR036093">
    <property type="entry name" value="NAC_dom_sf"/>
</dbReference>
<dbReference type="AlphaFoldDB" id="A0A1D1XLS0"/>
<dbReference type="SUPFAM" id="SSF101941">
    <property type="entry name" value="NAC domain"/>
    <property type="match status" value="1"/>
</dbReference>
<dbReference type="GO" id="GO:0005634">
    <property type="term" value="C:nucleus"/>
    <property type="evidence" value="ECO:0007669"/>
    <property type="project" value="UniProtKB-SubCell"/>
</dbReference>
<dbReference type="Gene3D" id="2.170.150.80">
    <property type="entry name" value="NAC domain"/>
    <property type="match status" value="1"/>
</dbReference>
<keyword evidence="3" id="KW-0238">DNA-binding</keyword>
<keyword evidence="4" id="KW-0804">Transcription</keyword>
<organism evidence="8">
    <name type="scientific">Anthurium amnicola</name>
    <dbReference type="NCBI Taxonomy" id="1678845"/>
    <lineage>
        <taxon>Eukaryota</taxon>
        <taxon>Viridiplantae</taxon>
        <taxon>Streptophyta</taxon>
        <taxon>Embryophyta</taxon>
        <taxon>Tracheophyta</taxon>
        <taxon>Spermatophyta</taxon>
        <taxon>Magnoliopsida</taxon>
        <taxon>Liliopsida</taxon>
        <taxon>Araceae</taxon>
        <taxon>Pothoideae</taxon>
        <taxon>Potheae</taxon>
        <taxon>Anthurium</taxon>
    </lineage>
</organism>
<reference evidence="8" key="1">
    <citation type="submission" date="2015-07" db="EMBL/GenBank/DDBJ databases">
        <title>Transcriptome Assembly of Anthurium amnicola.</title>
        <authorList>
            <person name="Suzuki J."/>
        </authorList>
    </citation>
    <scope>NUCLEOTIDE SEQUENCE</scope>
</reference>